<protein>
    <recommendedName>
        <fullName evidence="4">Tyr recombinase domain-containing protein</fullName>
    </recommendedName>
</protein>
<name>A0ABN8SHI7_9CNID</name>
<evidence type="ECO:0000313" key="3">
    <source>
        <dbReference type="Proteomes" id="UP001159427"/>
    </source>
</evidence>
<dbReference type="SUPFAM" id="SSF56349">
    <property type="entry name" value="DNA breaking-rejoining enzymes"/>
    <property type="match status" value="1"/>
</dbReference>
<dbReference type="Gene3D" id="1.10.443.10">
    <property type="entry name" value="Intergrase catalytic core"/>
    <property type="match status" value="1"/>
</dbReference>
<evidence type="ECO:0000313" key="2">
    <source>
        <dbReference type="EMBL" id="CAH3190965.1"/>
    </source>
</evidence>
<evidence type="ECO:0008006" key="4">
    <source>
        <dbReference type="Google" id="ProtNLM"/>
    </source>
</evidence>
<accession>A0ABN8SHI7</accession>
<dbReference type="InterPro" id="IPR013762">
    <property type="entry name" value="Integrase-like_cat_sf"/>
</dbReference>
<reference evidence="2 3" key="1">
    <citation type="submission" date="2022-05" db="EMBL/GenBank/DDBJ databases">
        <authorList>
            <consortium name="Genoscope - CEA"/>
            <person name="William W."/>
        </authorList>
    </citation>
    <scope>NUCLEOTIDE SEQUENCE [LARGE SCALE GENOMIC DNA]</scope>
</reference>
<evidence type="ECO:0000256" key="1">
    <source>
        <dbReference type="ARBA" id="ARBA00023172"/>
    </source>
</evidence>
<sequence>MVIKVLKSKNDQVCKGDELLKTYLAHFSIPSSSRDLTFRPISRGKNSFKLVCQDKPISYTTIREAFCKDLRSVGVDPSSFGFHSLRSGGATSAANNGVSD</sequence>
<comment type="caution">
    <text evidence="2">The sequence shown here is derived from an EMBL/GenBank/DDBJ whole genome shotgun (WGS) entry which is preliminary data.</text>
</comment>
<proteinExistence type="predicted"/>
<keyword evidence="3" id="KW-1185">Reference proteome</keyword>
<organism evidence="2 3">
    <name type="scientific">Porites evermanni</name>
    <dbReference type="NCBI Taxonomy" id="104178"/>
    <lineage>
        <taxon>Eukaryota</taxon>
        <taxon>Metazoa</taxon>
        <taxon>Cnidaria</taxon>
        <taxon>Anthozoa</taxon>
        <taxon>Hexacorallia</taxon>
        <taxon>Scleractinia</taxon>
        <taxon>Fungiina</taxon>
        <taxon>Poritidae</taxon>
        <taxon>Porites</taxon>
    </lineage>
</organism>
<dbReference type="Proteomes" id="UP001159427">
    <property type="component" value="Unassembled WGS sequence"/>
</dbReference>
<dbReference type="InterPro" id="IPR011010">
    <property type="entry name" value="DNA_brk_join_enz"/>
</dbReference>
<feature type="non-terminal residue" evidence="2">
    <location>
        <position position="100"/>
    </location>
</feature>
<gene>
    <name evidence="2" type="ORF">PEVE_00021113</name>
</gene>
<keyword evidence="1" id="KW-0233">DNA recombination</keyword>
<dbReference type="EMBL" id="CALNXI010002827">
    <property type="protein sequence ID" value="CAH3190965.1"/>
    <property type="molecule type" value="Genomic_DNA"/>
</dbReference>